<keyword evidence="1" id="KW-0812">Transmembrane</keyword>
<keyword evidence="1" id="KW-1133">Transmembrane helix</keyword>
<dbReference type="STRING" id="214095.RU97_GL001863"/>
<protein>
    <submittedName>
        <fullName evidence="2">Uncharacterized protein</fullName>
    </submittedName>
</protein>
<dbReference type="Pfam" id="PF11139">
    <property type="entry name" value="SfLAP"/>
    <property type="match status" value="1"/>
</dbReference>
<name>A0A1L8RFB8_9ENTE</name>
<dbReference type="EMBL" id="JXKH01000004">
    <property type="protein sequence ID" value="OJG18466.1"/>
    <property type="molecule type" value="Genomic_DNA"/>
</dbReference>
<feature type="transmembrane region" description="Helical" evidence="1">
    <location>
        <begin position="126"/>
        <end position="149"/>
    </location>
</feature>
<evidence type="ECO:0000256" key="1">
    <source>
        <dbReference type="SAM" id="Phobius"/>
    </source>
</evidence>
<dbReference type="InterPro" id="IPR021315">
    <property type="entry name" value="Gap/Sap"/>
</dbReference>
<accession>A0A1L8RFB8</accession>
<keyword evidence="1" id="KW-0472">Membrane</keyword>
<gene>
    <name evidence="2" type="ORF">RU97_GL001863</name>
</gene>
<feature type="transmembrane region" description="Helical" evidence="1">
    <location>
        <begin position="40"/>
        <end position="63"/>
    </location>
</feature>
<dbReference type="AlphaFoldDB" id="A0A1L8RFB8"/>
<feature type="transmembrane region" description="Helical" evidence="1">
    <location>
        <begin position="204"/>
        <end position="226"/>
    </location>
</feature>
<evidence type="ECO:0000313" key="3">
    <source>
        <dbReference type="Proteomes" id="UP000181884"/>
    </source>
</evidence>
<sequence>MKMFSLLVPTIVTSAADSLNPVAIAQQFALQGLVKKPRDIWYYILPIGLTNFLGGVLAYFGLVNILGRLFQQLSLQYHGVLLGAEVLLGGIFLWLAVRSLRKKPVTVPAETAEQPKKIKQVTPKALVLLGVAATISELVTAVPYFAFLALVFQTSLSTAELLVLLVIYNFIYIAPLIGMYLVYVKAQARFDRLYLVIQSKILRFSRVLTPLIFLLLAIGLWGHSLWQIL</sequence>
<reference evidence="2 3" key="1">
    <citation type="submission" date="2014-12" db="EMBL/GenBank/DDBJ databases">
        <title>Draft genome sequences of 29 type strains of Enterococci.</title>
        <authorList>
            <person name="Zhong Z."/>
            <person name="Sun Z."/>
            <person name="Liu W."/>
            <person name="Zhang W."/>
            <person name="Zhang H."/>
        </authorList>
    </citation>
    <scope>NUCLEOTIDE SEQUENCE [LARGE SCALE GENOMIC DNA]</scope>
    <source>
        <strain evidence="2 3">DSM 17029</strain>
    </source>
</reference>
<comment type="caution">
    <text evidence="2">The sequence shown here is derived from an EMBL/GenBank/DDBJ whole genome shotgun (WGS) entry which is preliminary data.</text>
</comment>
<organism evidence="2 3">
    <name type="scientific">Enterococcus canis</name>
    <dbReference type="NCBI Taxonomy" id="214095"/>
    <lineage>
        <taxon>Bacteria</taxon>
        <taxon>Bacillati</taxon>
        <taxon>Bacillota</taxon>
        <taxon>Bacilli</taxon>
        <taxon>Lactobacillales</taxon>
        <taxon>Enterococcaceae</taxon>
        <taxon>Enterococcus</taxon>
    </lineage>
</organism>
<dbReference type="Proteomes" id="UP000181884">
    <property type="component" value="Unassembled WGS sequence"/>
</dbReference>
<keyword evidence="3" id="KW-1185">Reference proteome</keyword>
<proteinExistence type="predicted"/>
<feature type="transmembrane region" description="Helical" evidence="1">
    <location>
        <begin position="161"/>
        <end position="183"/>
    </location>
</feature>
<feature type="transmembrane region" description="Helical" evidence="1">
    <location>
        <begin position="75"/>
        <end position="97"/>
    </location>
</feature>
<evidence type="ECO:0000313" key="2">
    <source>
        <dbReference type="EMBL" id="OJG18466.1"/>
    </source>
</evidence>